<dbReference type="InterPro" id="IPR038885">
    <property type="entry name" value="PLB1"/>
</dbReference>
<evidence type="ECO:0008006" key="4">
    <source>
        <dbReference type="Google" id="ProtNLM"/>
    </source>
</evidence>
<dbReference type="InterPro" id="IPR001087">
    <property type="entry name" value="GDSL"/>
</dbReference>
<feature type="signal peptide" evidence="1">
    <location>
        <begin position="1"/>
        <end position="20"/>
    </location>
</feature>
<feature type="chain" id="PRO_5046971949" description="Lipase_GDSL domain-containing protein" evidence="1">
    <location>
        <begin position="21"/>
        <end position="379"/>
    </location>
</feature>
<keyword evidence="1" id="KW-0732">Signal</keyword>
<dbReference type="Gene3D" id="3.40.50.1110">
    <property type="entry name" value="SGNH hydrolase"/>
    <property type="match status" value="1"/>
</dbReference>
<accession>A0ABR1BSK1</accession>
<dbReference type="PANTHER" id="PTHR21325:SF44">
    <property type="entry name" value="TRIACYLGLYCEROL LIPASE"/>
    <property type="match status" value="1"/>
</dbReference>
<gene>
    <name evidence="2" type="primary">Necator_chrI.g2550</name>
    <name evidence="2" type="ORF">RB195_006422</name>
</gene>
<name>A0ABR1BSK1_NECAM</name>
<organism evidence="2 3">
    <name type="scientific">Necator americanus</name>
    <name type="common">Human hookworm</name>
    <dbReference type="NCBI Taxonomy" id="51031"/>
    <lineage>
        <taxon>Eukaryota</taxon>
        <taxon>Metazoa</taxon>
        <taxon>Ecdysozoa</taxon>
        <taxon>Nematoda</taxon>
        <taxon>Chromadorea</taxon>
        <taxon>Rhabditida</taxon>
        <taxon>Rhabditina</taxon>
        <taxon>Rhabditomorpha</taxon>
        <taxon>Strongyloidea</taxon>
        <taxon>Ancylostomatidae</taxon>
        <taxon>Bunostominae</taxon>
        <taxon>Necator</taxon>
    </lineage>
</organism>
<dbReference type="CDD" id="cd01824">
    <property type="entry name" value="Phospholipase_B_like"/>
    <property type="match status" value="1"/>
</dbReference>
<sequence length="379" mass="41089">MELPFSAVLAAALAVWQCNAALPDIGAPGYTCDAYLMRPSKTIPTNVNSVRPADIKLVMALGDSLTAANGAGAEDALAVVLQYRGLAFQAGGDGSVDTHITIPNILKKYNPNLFGYSVGIGSPNVWEVSYLNAAVPGAIAADLPGQARTLVSLLHSHPEALNYNEDWKLLNIFIGGNDMCSFCKDRSLQPAECVQHIEEAIQIIYDNVPRVIVSVTAMLQLEIIRQSDKGRLFCQGLHKEECPCESDAKDFNNTYLANACIDYANREMDLAASGKYDKNDFTVVTQPFFRDISTPPMKDGEVNKGFFAPDCFHFSQWGHALVSSWLWKNILEPVGEKTTLGSADVPSLPLACPDSACPFIRTNANSKDCSEYLTPTAGN</sequence>
<evidence type="ECO:0000313" key="3">
    <source>
        <dbReference type="Proteomes" id="UP001303046"/>
    </source>
</evidence>
<dbReference type="EMBL" id="JAVFWL010000001">
    <property type="protein sequence ID" value="KAK6729358.1"/>
    <property type="molecule type" value="Genomic_DNA"/>
</dbReference>
<comment type="caution">
    <text evidence="2">The sequence shown here is derived from an EMBL/GenBank/DDBJ whole genome shotgun (WGS) entry which is preliminary data.</text>
</comment>
<reference evidence="2 3" key="1">
    <citation type="submission" date="2023-08" db="EMBL/GenBank/DDBJ databases">
        <title>A Necator americanus chromosomal reference genome.</title>
        <authorList>
            <person name="Ilik V."/>
            <person name="Petrzelkova K.J."/>
            <person name="Pardy F."/>
            <person name="Fuh T."/>
            <person name="Niatou-Singa F.S."/>
            <person name="Gouil Q."/>
            <person name="Baker L."/>
            <person name="Ritchie M.E."/>
            <person name="Jex A.R."/>
            <person name="Gazzola D."/>
            <person name="Li H."/>
            <person name="Toshio Fujiwara R."/>
            <person name="Zhan B."/>
            <person name="Aroian R.V."/>
            <person name="Pafco B."/>
            <person name="Schwarz E.M."/>
        </authorList>
    </citation>
    <scope>NUCLEOTIDE SEQUENCE [LARGE SCALE GENOMIC DNA]</scope>
    <source>
        <strain evidence="2 3">Aroian</strain>
        <tissue evidence="2">Whole animal</tissue>
    </source>
</reference>
<protein>
    <recommendedName>
        <fullName evidence="4">Lipase_GDSL domain-containing protein</fullName>
    </recommendedName>
</protein>
<dbReference type="InterPro" id="IPR035547">
    <property type="entry name" value="Phospholipase_B"/>
</dbReference>
<dbReference type="SUPFAM" id="SSF52266">
    <property type="entry name" value="SGNH hydrolase"/>
    <property type="match status" value="1"/>
</dbReference>
<evidence type="ECO:0000256" key="1">
    <source>
        <dbReference type="SAM" id="SignalP"/>
    </source>
</evidence>
<keyword evidence="3" id="KW-1185">Reference proteome</keyword>
<dbReference type="PANTHER" id="PTHR21325">
    <property type="entry name" value="PHOSPHOLIPASE B, PLB1"/>
    <property type="match status" value="1"/>
</dbReference>
<proteinExistence type="predicted"/>
<dbReference type="InterPro" id="IPR036514">
    <property type="entry name" value="SGNH_hydro_sf"/>
</dbReference>
<dbReference type="Proteomes" id="UP001303046">
    <property type="component" value="Unassembled WGS sequence"/>
</dbReference>
<evidence type="ECO:0000313" key="2">
    <source>
        <dbReference type="EMBL" id="KAK6729358.1"/>
    </source>
</evidence>
<dbReference type="Pfam" id="PF00657">
    <property type="entry name" value="Lipase_GDSL"/>
    <property type="match status" value="1"/>
</dbReference>